<organism evidence="2 3">
    <name type="scientific">Laccaria amethystina LaAM-08-1</name>
    <dbReference type="NCBI Taxonomy" id="1095629"/>
    <lineage>
        <taxon>Eukaryota</taxon>
        <taxon>Fungi</taxon>
        <taxon>Dikarya</taxon>
        <taxon>Basidiomycota</taxon>
        <taxon>Agaricomycotina</taxon>
        <taxon>Agaricomycetes</taxon>
        <taxon>Agaricomycetidae</taxon>
        <taxon>Agaricales</taxon>
        <taxon>Agaricineae</taxon>
        <taxon>Hydnangiaceae</taxon>
        <taxon>Laccaria</taxon>
    </lineage>
</organism>
<evidence type="ECO:0000313" key="3">
    <source>
        <dbReference type="Proteomes" id="UP000054477"/>
    </source>
</evidence>
<dbReference type="InterPro" id="IPR013218">
    <property type="entry name" value="Dsn1/Mis13"/>
</dbReference>
<proteinExistence type="predicted"/>
<dbReference type="GO" id="GO:0007059">
    <property type="term" value="P:chromosome segregation"/>
    <property type="evidence" value="ECO:0007669"/>
    <property type="project" value="InterPro"/>
</dbReference>
<feature type="compositionally biased region" description="Low complexity" evidence="1">
    <location>
        <begin position="299"/>
        <end position="315"/>
    </location>
</feature>
<dbReference type="Pfam" id="PF08202">
    <property type="entry name" value="MIS13"/>
    <property type="match status" value="1"/>
</dbReference>
<dbReference type="GO" id="GO:0000444">
    <property type="term" value="C:MIS12/MIND type complex"/>
    <property type="evidence" value="ECO:0007669"/>
    <property type="project" value="InterPro"/>
</dbReference>
<evidence type="ECO:0000313" key="2">
    <source>
        <dbReference type="EMBL" id="KIK03264.1"/>
    </source>
</evidence>
<feature type="compositionally biased region" description="Pro residues" evidence="1">
    <location>
        <begin position="316"/>
        <end position="325"/>
    </location>
</feature>
<feature type="region of interest" description="Disordered" evidence="1">
    <location>
        <begin position="597"/>
        <end position="670"/>
    </location>
</feature>
<feature type="region of interest" description="Disordered" evidence="1">
    <location>
        <begin position="415"/>
        <end position="460"/>
    </location>
</feature>
<dbReference type="STRING" id="1095629.A0A0C9XP21"/>
<feature type="compositionally biased region" description="Basic and acidic residues" evidence="1">
    <location>
        <begin position="644"/>
        <end position="670"/>
    </location>
</feature>
<dbReference type="PANTHER" id="PTHR14778">
    <property type="entry name" value="KINETOCHORE-ASSOCIATED PROTEIN DSN1 HOMOLOG"/>
    <property type="match status" value="1"/>
</dbReference>
<sequence>MTCLFSSTAVNLTHLQMLPSQPQPTAKRKALEDSNPLLAAAKRAKKENKAGPSTKRKLMNAEETPGGLLIVRAPESMPHSQNTAHTKRVASQPPPSYPSGAGPSKPPSKKFRADSQPPPAARSSTLTTLHDDPQLEQDVRAMEDEADHLRRNSRAHTTIDPAFNPAFQFPPRAESSTTKGKGKSMIVDTTIAIPERETPKIERNKQLREGAMAAIANGRSSRPLEQNGKEQGQGHRRKSSVSGRGKRISSSFSTTGVIVQPHNSVADTSFYKHIDCDLPEVERIRTLLIWCSLRAAGISGSNGTSSSKSKPRPSSTEPPPPPLPPLSDKAAQLLKTVQEDYIRMLAEKKIDLSLFPQASNGNTTEVLRDNEQNVRNRLCEVVYSENIQRAQAEEEAWKKVSYDYEAYTKKLQTSLDKRNAANTTGEPSTPSAKAKGKRRATTDTETSALPHEHELSPEFQRSSALARSVLGLRDQDLGDDRIAYPSSSRRPDTQTSMGREELESELDRRLPLLQFKVDQLYTWASAAKRTVDIGEASLNERFEVLNANLDAKLHPRARSGANVLSSYVRSSSSAVPGGTVAPLELLRALGRVDKERPPALVGDEARRAAREVQRREESGAGAVGDRRLTVTVVPATPRKPPGTPRRDREREKGGTPGKERSRSRTPGRER</sequence>
<feature type="region of interest" description="Disordered" evidence="1">
    <location>
        <begin position="299"/>
        <end position="327"/>
    </location>
</feature>
<evidence type="ECO:0000256" key="1">
    <source>
        <dbReference type="SAM" id="MobiDB-lite"/>
    </source>
</evidence>
<feature type="region of interest" description="Disordered" evidence="1">
    <location>
        <begin position="478"/>
        <end position="504"/>
    </location>
</feature>
<reference evidence="2 3" key="1">
    <citation type="submission" date="2014-04" db="EMBL/GenBank/DDBJ databases">
        <authorList>
            <consortium name="DOE Joint Genome Institute"/>
            <person name="Kuo A."/>
            <person name="Kohler A."/>
            <person name="Nagy L.G."/>
            <person name="Floudas D."/>
            <person name="Copeland A."/>
            <person name="Barry K.W."/>
            <person name="Cichocki N."/>
            <person name="Veneault-Fourrey C."/>
            <person name="LaButti K."/>
            <person name="Lindquist E.A."/>
            <person name="Lipzen A."/>
            <person name="Lundell T."/>
            <person name="Morin E."/>
            <person name="Murat C."/>
            <person name="Sun H."/>
            <person name="Tunlid A."/>
            <person name="Henrissat B."/>
            <person name="Grigoriev I.V."/>
            <person name="Hibbett D.S."/>
            <person name="Martin F."/>
            <person name="Nordberg H.P."/>
            <person name="Cantor M.N."/>
            <person name="Hua S.X."/>
        </authorList>
    </citation>
    <scope>NUCLEOTIDE SEQUENCE [LARGE SCALE GENOMIC DNA]</scope>
    <source>
        <strain evidence="2 3">LaAM-08-1</strain>
    </source>
</reference>
<feature type="region of interest" description="Disordered" evidence="1">
    <location>
        <begin position="216"/>
        <end position="255"/>
    </location>
</feature>
<reference evidence="3" key="2">
    <citation type="submission" date="2015-01" db="EMBL/GenBank/DDBJ databases">
        <title>Evolutionary Origins and Diversification of the Mycorrhizal Mutualists.</title>
        <authorList>
            <consortium name="DOE Joint Genome Institute"/>
            <consortium name="Mycorrhizal Genomics Consortium"/>
            <person name="Kohler A."/>
            <person name="Kuo A."/>
            <person name="Nagy L.G."/>
            <person name="Floudas D."/>
            <person name="Copeland A."/>
            <person name="Barry K.W."/>
            <person name="Cichocki N."/>
            <person name="Veneault-Fourrey C."/>
            <person name="LaButti K."/>
            <person name="Lindquist E.A."/>
            <person name="Lipzen A."/>
            <person name="Lundell T."/>
            <person name="Morin E."/>
            <person name="Murat C."/>
            <person name="Riley R."/>
            <person name="Ohm R."/>
            <person name="Sun H."/>
            <person name="Tunlid A."/>
            <person name="Henrissat B."/>
            <person name="Grigoriev I.V."/>
            <person name="Hibbett D.S."/>
            <person name="Martin F."/>
        </authorList>
    </citation>
    <scope>NUCLEOTIDE SEQUENCE [LARGE SCALE GENOMIC DNA]</scope>
    <source>
        <strain evidence="3">LaAM-08-1</strain>
    </source>
</reference>
<feature type="region of interest" description="Disordered" evidence="1">
    <location>
        <begin position="19"/>
        <end position="183"/>
    </location>
</feature>
<feature type="compositionally biased region" description="Polar residues" evidence="1">
    <location>
        <begin position="415"/>
        <end position="431"/>
    </location>
</feature>
<feature type="compositionally biased region" description="Basic residues" evidence="1">
    <location>
        <begin position="234"/>
        <end position="247"/>
    </location>
</feature>
<dbReference type="OrthoDB" id="3364649at2759"/>
<dbReference type="EMBL" id="KN838582">
    <property type="protein sequence ID" value="KIK03264.1"/>
    <property type="molecule type" value="Genomic_DNA"/>
</dbReference>
<dbReference type="HOGENOM" id="CLU_019461_1_0_1"/>
<feature type="compositionally biased region" description="Basic and acidic residues" evidence="1">
    <location>
        <begin position="597"/>
        <end position="628"/>
    </location>
</feature>
<feature type="compositionally biased region" description="Basic and acidic residues" evidence="1">
    <location>
        <begin position="129"/>
        <end position="150"/>
    </location>
</feature>
<dbReference type="AlphaFoldDB" id="A0A0C9XP21"/>
<protein>
    <submittedName>
        <fullName evidence="2">Uncharacterized protein</fullName>
    </submittedName>
</protein>
<accession>A0A0C9XP21</accession>
<dbReference type="GO" id="GO:0051301">
    <property type="term" value="P:cell division"/>
    <property type="evidence" value="ECO:0007669"/>
    <property type="project" value="InterPro"/>
</dbReference>
<name>A0A0C9XP21_9AGAR</name>
<keyword evidence="3" id="KW-1185">Reference proteome</keyword>
<feature type="compositionally biased region" description="Polar residues" evidence="1">
    <location>
        <begin position="485"/>
        <end position="497"/>
    </location>
</feature>
<dbReference type="PANTHER" id="PTHR14778:SF2">
    <property type="entry name" value="KINETOCHORE-ASSOCIATED PROTEIN DSN1 HOMOLOG"/>
    <property type="match status" value="1"/>
</dbReference>
<dbReference type="Proteomes" id="UP000054477">
    <property type="component" value="Unassembled WGS sequence"/>
</dbReference>
<gene>
    <name evidence="2" type="ORF">K443DRAFT_676935</name>
</gene>